<protein>
    <submittedName>
        <fullName evidence="1">Uncharacterized protein</fullName>
    </submittedName>
</protein>
<gene>
    <name evidence="1" type="ORF">S06H3_46134</name>
</gene>
<reference evidence="1" key="1">
    <citation type="journal article" date="2014" name="Front. Microbiol.">
        <title>High frequency of phylogenetically diverse reductive dehalogenase-homologous genes in deep subseafloor sedimentary metagenomes.</title>
        <authorList>
            <person name="Kawai M."/>
            <person name="Futagami T."/>
            <person name="Toyoda A."/>
            <person name="Takaki Y."/>
            <person name="Nishi S."/>
            <person name="Hori S."/>
            <person name="Arai W."/>
            <person name="Tsubouchi T."/>
            <person name="Morono Y."/>
            <person name="Uchiyama I."/>
            <person name="Ito T."/>
            <person name="Fujiyama A."/>
            <person name="Inagaki F."/>
            <person name="Takami H."/>
        </authorList>
    </citation>
    <scope>NUCLEOTIDE SEQUENCE</scope>
    <source>
        <strain evidence="1">Expedition CK06-06</strain>
    </source>
</reference>
<feature type="non-terminal residue" evidence="1">
    <location>
        <position position="1"/>
    </location>
</feature>
<organism evidence="1">
    <name type="scientific">marine sediment metagenome</name>
    <dbReference type="NCBI Taxonomy" id="412755"/>
    <lineage>
        <taxon>unclassified sequences</taxon>
        <taxon>metagenomes</taxon>
        <taxon>ecological metagenomes</taxon>
    </lineage>
</organism>
<proteinExistence type="predicted"/>
<comment type="caution">
    <text evidence="1">The sequence shown here is derived from an EMBL/GenBank/DDBJ whole genome shotgun (WGS) entry which is preliminary data.</text>
</comment>
<dbReference type="EMBL" id="BARV01028875">
    <property type="protein sequence ID" value="GAI38539.1"/>
    <property type="molecule type" value="Genomic_DNA"/>
</dbReference>
<dbReference type="AlphaFoldDB" id="X1Q5K9"/>
<evidence type="ECO:0000313" key="1">
    <source>
        <dbReference type="EMBL" id="GAI38539.1"/>
    </source>
</evidence>
<accession>X1Q5K9</accession>
<name>X1Q5K9_9ZZZZ</name>
<sequence length="35" mass="3939">VLGGETYGPFEEESQELPLAVAMFLLCRRAARVER</sequence>